<dbReference type="PANTHER" id="PTHR13539">
    <property type="entry name" value="CALMODULIN-LYSINE N-METHYLTRANSFERASE"/>
    <property type="match status" value="1"/>
</dbReference>
<dbReference type="InterPro" id="IPR025800">
    <property type="entry name" value="CaM-Lys-N-MeTrfase"/>
</dbReference>
<evidence type="ECO:0000256" key="6">
    <source>
        <dbReference type="ARBA" id="ARBA00022603"/>
    </source>
</evidence>
<keyword evidence="7" id="KW-0808">Transferase</keyword>
<dbReference type="EC" id="2.1.1.60" evidence="3"/>
<keyword evidence="11" id="KW-1185">Reference proteome</keyword>
<evidence type="ECO:0000313" key="10">
    <source>
        <dbReference type="EMBL" id="CAH3134876.1"/>
    </source>
</evidence>
<evidence type="ECO:0000256" key="8">
    <source>
        <dbReference type="ARBA" id="ARBA00023242"/>
    </source>
</evidence>
<accession>A0ABN8P5V3</accession>
<dbReference type="PANTHER" id="PTHR13539:SF3">
    <property type="entry name" value="CALMODULIN-LYSINE N-METHYLTRANSFERASE"/>
    <property type="match status" value="1"/>
</dbReference>
<gene>
    <name evidence="10" type="ORF">PLOB_00037654</name>
</gene>
<evidence type="ECO:0000256" key="1">
    <source>
        <dbReference type="ARBA" id="ARBA00004123"/>
    </source>
</evidence>
<evidence type="ECO:0000256" key="2">
    <source>
        <dbReference type="ARBA" id="ARBA00004496"/>
    </source>
</evidence>
<evidence type="ECO:0000256" key="3">
    <source>
        <dbReference type="ARBA" id="ARBA00011914"/>
    </source>
</evidence>
<evidence type="ECO:0000256" key="9">
    <source>
        <dbReference type="SAM" id="MobiDB-lite"/>
    </source>
</evidence>
<feature type="compositionally biased region" description="Basic and acidic residues" evidence="9">
    <location>
        <begin position="280"/>
        <end position="291"/>
    </location>
</feature>
<keyword evidence="8" id="KW-0539">Nucleus</keyword>
<reference evidence="10 11" key="1">
    <citation type="submission" date="2022-05" db="EMBL/GenBank/DDBJ databases">
        <authorList>
            <consortium name="Genoscope - CEA"/>
            <person name="William W."/>
        </authorList>
    </citation>
    <scope>NUCLEOTIDE SEQUENCE [LARGE SCALE GENOMIC DNA]</scope>
</reference>
<evidence type="ECO:0000313" key="11">
    <source>
        <dbReference type="Proteomes" id="UP001159405"/>
    </source>
</evidence>
<dbReference type="Proteomes" id="UP001159405">
    <property type="component" value="Unassembled WGS sequence"/>
</dbReference>
<feature type="region of interest" description="Disordered" evidence="9">
    <location>
        <begin position="280"/>
        <end position="305"/>
    </location>
</feature>
<evidence type="ECO:0000256" key="5">
    <source>
        <dbReference type="ARBA" id="ARBA00022490"/>
    </source>
</evidence>
<keyword evidence="5" id="KW-0963">Cytoplasm</keyword>
<comment type="subcellular location">
    <subcellularLocation>
        <location evidence="2">Cytoplasm</location>
    </subcellularLocation>
    <subcellularLocation>
        <location evidence="1">Nucleus</location>
    </subcellularLocation>
</comment>
<organism evidence="10 11">
    <name type="scientific">Porites lobata</name>
    <dbReference type="NCBI Taxonomy" id="104759"/>
    <lineage>
        <taxon>Eukaryota</taxon>
        <taxon>Metazoa</taxon>
        <taxon>Cnidaria</taxon>
        <taxon>Anthozoa</taxon>
        <taxon>Hexacorallia</taxon>
        <taxon>Scleractinia</taxon>
        <taxon>Fungiina</taxon>
        <taxon>Poritidae</taxon>
        <taxon>Porites</taxon>
    </lineage>
</organism>
<dbReference type="EMBL" id="CALNXK010000055">
    <property type="protein sequence ID" value="CAH3134876.1"/>
    <property type="molecule type" value="Genomic_DNA"/>
</dbReference>
<dbReference type="Pfam" id="PF10294">
    <property type="entry name" value="Methyltransf_16"/>
    <property type="match status" value="1"/>
</dbReference>
<protein>
    <recommendedName>
        <fullName evidence="4">Calmodulin-lysine N-methyltransferase</fullName>
        <ecNumber evidence="3">2.1.1.60</ecNumber>
    </recommendedName>
</protein>
<evidence type="ECO:0000256" key="7">
    <source>
        <dbReference type="ARBA" id="ARBA00022679"/>
    </source>
</evidence>
<proteinExistence type="predicted"/>
<comment type="caution">
    <text evidence="10">The sequence shown here is derived from an EMBL/GenBank/DDBJ whole genome shotgun (WGS) entry which is preliminary data.</text>
</comment>
<sequence length="305" mass="34601">MADFMQQQRARKRWKILASVIKKETIETEQNKISVRRFLGFNLFAKKSIQSEAGCEWVDYHLQNQVLENVSLCEQKPLFIKQRSRQVVLEDLTGFDNTGNVCLWPSEEVLAYYLLKHKDQLHGKAVCELGAGMTGLAGFCLAASANPSKVLLTDGNEDCVENMKAINDRNKSCFDLTVVSPQVLVWDTEANLSDLRSQFDFIISGDCLFFTNCHSGLLHVIGTLLKQDGSAILMAPNRKDTLDLFCNRANAQFNVDKIENYDPLVWKRHQVAKNEDPLYEEDIHYPEENGKKHVSSAVGVKEQKK</sequence>
<dbReference type="Gene3D" id="3.40.50.150">
    <property type="entry name" value="Vaccinia Virus protein VP39"/>
    <property type="match status" value="1"/>
</dbReference>
<dbReference type="InterPro" id="IPR029063">
    <property type="entry name" value="SAM-dependent_MTases_sf"/>
</dbReference>
<keyword evidence="6" id="KW-0489">Methyltransferase</keyword>
<name>A0ABN8P5V3_9CNID</name>
<evidence type="ECO:0000256" key="4">
    <source>
        <dbReference type="ARBA" id="ARBA00020594"/>
    </source>
</evidence>
<dbReference type="InterPro" id="IPR019410">
    <property type="entry name" value="Methyltransf_16"/>
</dbReference>
<dbReference type="SUPFAM" id="SSF53335">
    <property type="entry name" value="S-adenosyl-L-methionine-dependent methyltransferases"/>
    <property type="match status" value="1"/>
</dbReference>